<dbReference type="InParanoid" id="A0A6N7EZ98"/>
<feature type="domain" description="Core-binding (CB)" evidence="7">
    <location>
        <begin position="91"/>
        <end position="172"/>
    </location>
</feature>
<proteinExistence type="inferred from homology"/>
<dbReference type="FunCoup" id="A0A6N7EZ98">
    <property type="interactions" value="45"/>
</dbReference>
<comment type="similarity">
    <text evidence="1">Belongs to the 'phage' integrase family.</text>
</comment>
<evidence type="ECO:0000256" key="2">
    <source>
        <dbReference type="ARBA" id="ARBA00022908"/>
    </source>
</evidence>
<evidence type="ECO:0000256" key="5">
    <source>
        <dbReference type="PROSITE-ProRule" id="PRU01248"/>
    </source>
</evidence>
<evidence type="ECO:0000256" key="1">
    <source>
        <dbReference type="ARBA" id="ARBA00008857"/>
    </source>
</evidence>
<dbReference type="Proteomes" id="UP000471298">
    <property type="component" value="Unassembled WGS sequence"/>
</dbReference>
<keyword evidence="4" id="KW-0233">DNA recombination</keyword>
<keyword evidence="3 5" id="KW-0238">DNA-binding</keyword>
<dbReference type="InterPro" id="IPR010998">
    <property type="entry name" value="Integrase_recombinase_N"/>
</dbReference>
<organism evidence="8 9">
    <name type="scientific">Ostreibacterium oceani</name>
    <dbReference type="NCBI Taxonomy" id="2654998"/>
    <lineage>
        <taxon>Bacteria</taxon>
        <taxon>Pseudomonadati</taxon>
        <taxon>Pseudomonadota</taxon>
        <taxon>Gammaproteobacteria</taxon>
        <taxon>Cardiobacteriales</taxon>
        <taxon>Ostreibacteriaceae</taxon>
        <taxon>Ostreibacterium</taxon>
    </lineage>
</organism>
<keyword evidence="2" id="KW-0229">DNA integration</keyword>
<dbReference type="GO" id="GO:0006310">
    <property type="term" value="P:DNA recombination"/>
    <property type="evidence" value="ECO:0007669"/>
    <property type="project" value="UniProtKB-KW"/>
</dbReference>
<dbReference type="Pfam" id="PF00589">
    <property type="entry name" value="Phage_integrase"/>
    <property type="match status" value="1"/>
</dbReference>
<dbReference type="InterPro" id="IPR011010">
    <property type="entry name" value="DNA_brk_join_enz"/>
</dbReference>
<dbReference type="InterPro" id="IPR044068">
    <property type="entry name" value="CB"/>
</dbReference>
<dbReference type="PROSITE" id="PS51900">
    <property type="entry name" value="CB"/>
    <property type="match status" value="1"/>
</dbReference>
<dbReference type="PROSITE" id="PS51898">
    <property type="entry name" value="TYR_RECOMBINASE"/>
    <property type="match status" value="1"/>
</dbReference>
<evidence type="ECO:0000313" key="9">
    <source>
        <dbReference type="Proteomes" id="UP000471298"/>
    </source>
</evidence>
<dbReference type="GO" id="GO:0003677">
    <property type="term" value="F:DNA binding"/>
    <property type="evidence" value="ECO:0007669"/>
    <property type="project" value="UniProtKB-UniRule"/>
</dbReference>
<dbReference type="PANTHER" id="PTHR30629:SF2">
    <property type="entry name" value="PROPHAGE INTEGRASE INTS-RELATED"/>
    <property type="match status" value="1"/>
</dbReference>
<comment type="caution">
    <text evidence="8">The sequence shown here is derived from an EMBL/GenBank/DDBJ whole genome shotgun (WGS) entry which is preliminary data.</text>
</comment>
<name>A0A6N7EZ98_9GAMM</name>
<evidence type="ECO:0000313" key="8">
    <source>
        <dbReference type="EMBL" id="MPV86880.1"/>
    </source>
</evidence>
<keyword evidence="9" id="KW-1185">Reference proteome</keyword>
<sequence length="390" mass="44380">MPLSDLQIKKAKPAEKKYKLNDGHGLFLLVKPNGSKFFYFRFSQHRKQREKYLGEYPAVTLAAARIAVALARENIDRGLSPFPDKKAKTKITFSDVTAQFLKQKAKHVTPKTLDTARSRFENHVFPFIGNRAITEISTAEVKAILVRLDDDGKSSLAIRTRSLISAVFRYGILDGVCDYDVAAPLTGFIKRKKVKHMPALTTPREVSALLGAIWGYHGAFRTRVALKLMAYCFVRTQEMRFAEWSEFDFDRGLWVIPAEKMKMARPHIVPLAHQSIELLKSINEYTGDRKYVFSNPRRDKDVTMSENTINNALKILGFEGVMVGHGFRAMASTMLHEQGYSPLHIEMQLAHAEKNSVKAAYNHAEYLAPRATMMQNWADYLDDLRLNPPR</sequence>
<gene>
    <name evidence="8" type="ORF">GCU85_09100</name>
</gene>
<dbReference type="RefSeq" id="WP_152810869.1">
    <property type="nucleotide sequence ID" value="NZ_WHNW01000013.1"/>
</dbReference>
<dbReference type="InterPro" id="IPR013762">
    <property type="entry name" value="Integrase-like_cat_sf"/>
</dbReference>
<dbReference type="CDD" id="cd00801">
    <property type="entry name" value="INT_P4_C"/>
    <property type="match status" value="1"/>
</dbReference>
<dbReference type="PANTHER" id="PTHR30629">
    <property type="entry name" value="PROPHAGE INTEGRASE"/>
    <property type="match status" value="1"/>
</dbReference>
<dbReference type="EMBL" id="WHNW01000013">
    <property type="protein sequence ID" value="MPV86880.1"/>
    <property type="molecule type" value="Genomic_DNA"/>
</dbReference>
<dbReference type="Gene3D" id="3.30.160.390">
    <property type="entry name" value="Integrase, DNA-binding domain"/>
    <property type="match status" value="1"/>
</dbReference>
<accession>A0A6N7EZ98</accession>
<reference evidence="8 9" key="1">
    <citation type="submission" date="2019-10" db="EMBL/GenBank/DDBJ databases">
        <title>Cardiobacteriales fam. a chemoheterotrophic member of the order Cardiobacteriales, and proposal of Cardiobacteriales fam. nov.</title>
        <authorList>
            <person name="Wang C."/>
        </authorList>
    </citation>
    <scope>NUCLEOTIDE SEQUENCE [LARGE SCALE GENOMIC DNA]</scope>
    <source>
        <strain evidence="8 9">ML27</strain>
    </source>
</reference>
<evidence type="ECO:0000259" key="6">
    <source>
        <dbReference type="PROSITE" id="PS51898"/>
    </source>
</evidence>
<dbReference type="Pfam" id="PF22022">
    <property type="entry name" value="Phage_int_M"/>
    <property type="match status" value="1"/>
</dbReference>
<dbReference type="AlphaFoldDB" id="A0A6N7EZ98"/>
<dbReference type="InterPro" id="IPR050808">
    <property type="entry name" value="Phage_Integrase"/>
</dbReference>
<dbReference type="InterPro" id="IPR038488">
    <property type="entry name" value="Integrase_DNA-bd_sf"/>
</dbReference>
<dbReference type="Gene3D" id="1.10.443.10">
    <property type="entry name" value="Intergrase catalytic core"/>
    <property type="match status" value="1"/>
</dbReference>
<dbReference type="Pfam" id="PF13356">
    <property type="entry name" value="Arm-DNA-bind_3"/>
    <property type="match status" value="1"/>
</dbReference>
<feature type="domain" description="Tyr recombinase" evidence="6">
    <location>
        <begin position="195"/>
        <end position="374"/>
    </location>
</feature>
<protein>
    <submittedName>
        <fullName evidence="8">Tyrosine-type recombinase/integrase</fullName>
    </submittedName>
</protein>
<evidence type="ECO:0000256" key="3">
    <source>
        <dbReference type="ARBA" id="ARBA00023125"/>
    </source>
</evidence>
<dbReference type="SUPFAM" id="SSF56349">
    <property type="entry name" value="DNA breaking-rejoining enzymes"/>
    <property type="match status" value="1"/>
</dbReference>
<dbReference type="GO" id="GO:0015074">
    <property type="term" value="P:DNA integration"/>
    <property type="evidence" value="ECO:0007669"/>
    <property type="project" value="UniProtKB-KW"/>
</dbReference>
<dbReference type="InterPro" id="IPR025166">
    <property type="entry name" value="Integrase_DNA_bind_dom"/>
</dbReference>
<dbReference type="InterPro" id="IPR002104">
    <property type="entry name" value="Integrase_catalytic"/>
</dbReference>
<dbReference type="Gene3D" id="1.10.150.130">
    <property type="match status" value="1"/>
</dbReference>
<evidence type="ECO:0000256" key="4">
    <source>
        <dbReference type="ARBA" id="ARBA00023172"/>
    </source>
</evidence>
<evidence type="ECO:0000259" key="7">
    <source>
        <dbReference type="PROSITE" id="PS51900"/>
    </source>
</evidence>
<dbReference type="InterPro" id="IPR053876">
    <property type="entry name" value="Phage_int_M"/>
</dbReference>